<comment type="subcellular location">
    <subcellularLocation>
        <location evidence="1">Membrane</location>
        <topology evidence="1">Multi-pass membrane protein</topology>
    </subcellularLocation>
</comment>
<keyword evidence="2" id="KW-1003">Cell membrane</keyword>
<comment type="caution">
    <text evidence="7">The sequence shown here is derived from an EMBL/GenBank/DDBJ whole genome shotgun (WGS) entry which is preliminary data.</text>
</comment>
<dbReference type="NCBIfam" id="NF006088">
    <property type="entry name" value="PRK08238.1"/>
    <property type="match status" value="1"/>
</dbReference>
<dbReference type="InterPro" id="IPR000537">
    <property type="entry name" value="UbiA_prenyltransferase"/>
</dbReference>
<dbReference type="InterPro" id="IPR044878">
    <property type="entry name" value="UbiA_sf"/>
</dbReference>
<feature type="transmembrane region" description="Helical" evidence="6">
    <location>
        <begin position="342"/>
        <end position="360"/>
    </location>
</feature>
<dbReference type="Gene3D" id="1.10.357.140">
    <property type="entry name" value="UbiA prenyltransferase"/>
    <property type="match status" value="1"/>
</dbReference>
<gene>
    <name evidence="7" type="ORF">BHC54_06005</name>
</gene>
<dbReference type="CDD" id="cd13963">
    <property type="entry name" value="PT_UbiA_2"/>
    <property type="match status" value="1"/>
</dbReference>
<reference evidence="7" key="1">
    <citation type="journal article" date="2017" name="MBio">
        <title>Type VI secretion-mediated competition in the bee gut microbiome.</title>
        <authorList>
            <person name="Steele M.I."/>
            <person name="Kwong W.K."/>
            <person name="Powell J.E."/>
            <person name="Whiteley M."/>
            <person name="Moran N.A."/>
        </authorList>
    </citation>
    <scope>NUCLEOTIDE SEQUENCE [LARGE SCALE GENOMIC DNA]</scope>
    <source>
        <strain evidence="7">WkB273</strain>
    </source>
</reference>
<accession>A0A2N9X4K8</accession>
<keyword evidence="8" id="KW-1185">Reference proteome</keyword>
<evidence type="ECO:0000256" key="4">
    <source>
        <dbReference type="ARBA" id="ARBA00022989"/>
    </source>
</evidence>
<organism evidence="7 8">
    <name type="scientific">Snodgrassella alvi</name>
    <dbReference type="NCBI Taxonomy" id="1196083"/>
    <lineage>
        <taxon>Bacteria</taxon>
        <taxon>Pseudomonadati</taxon>
        <taxon>Pseudomonadota</taxon>
        <taxon>Betaproteobacteria</taxon>
        <taxon>Neisseriales</taxon>
        <taxon>Neisseriaceae</taxon>
        <taxon>Snodgrassella</taxon>
    </lineage>
</organism>
<name>A0A2N9X4K8_9NEIS</name>
<feature type="transmembrane region" description="Helical" evidence="6">
    <location>
        <begin position="292"/>
        <end position="310"/>
    </location>
</feature>
<dbReference type="GO" id="GO:0009247">
    <property type="term" value="P:glycolipid biosynthetic process"/>
    <property type="evidence" value="ECO:0007669"/>
    <property type="project" value="TreeGrafter"/>
</dbReference>
<dbReference type="Proteomes" id="UP000230202">
    <property type="component" value="Unassembled WGS sequence"/>
</dbReference>
<keyword evidence="4 6" id="KW-1133">Transmembrane helix</keyword>
<dbReference type="PANTHER" id="PTHR11048:SF5">
    <property type="entry name" value="DECAPRENYL-PHOSPHATE PHOSPHORIBOSYLTRANSFERASE"/>
    <property type="match status" value="1"/>
</dbReference>
<proteinExistence type="predicted"/>
<dbReference type="GO" id="GO:0016765">
    <property type="term" value="F:transferase activity, transferring alkyl or aryl (other than methyl) groups"/>
    <property type="evidence" value="ECO:0007669"/>
    <property type="project" value="InterPro"/>
</dbReference>
<evidence type="ECO:0008006" key="9">
    <source>
        <dbReference type="Google" id="ProtNLM"/>
    </source>
</evidence>
<dbReference type="GO" id="GO:0005886">
    <property type="term" value="C:plasma membrane"/>
    <property type="evidence" value="ECO:0007669"/>
    <property type="project" value="TreeGrafter"/>
</dbReference>
<keyword evidence="5 6" id="KW-0472">Membrane</keyword>
<evidence type="ECO:0000256" key="6">
    <source>
        <dbReference type="SAM" id="Phobius"/>
    </source>
</evidence>
<feature type="transmembrane region" description="Helical" evidence="6">
    <location>
        <begin position="388"/>
        <end position="408"/>
    </location>
</feature>
<sequence length="477" mass="54146">MVQESSHPLVVDLDGTLILTDSLHENLIALIKIKPYVIFKLIKLCFHSKVELKKFVYEQTGYRAEQMPYRQELLEYIWHEKQNGRKIYLATAAYEGIAEKTANYLQCFDDVIATHSRQNLKGINKLNAIQEKIGQEFVYAGDNVADLVIWNEACGAIVVGKKVNQLTLKIQQSGTPVLKKWENTGFSITTWMKAIRIHQWLKNILLFVPLLTAFQFFDLHKLFTTFIGFVAFSLGASATYILNDLWDIENDRVHSNKMQRPFASGKLSIVQGITASLVLLIIAAIIAINISWMFFSVFLLYLLITTIYSLRLKQIILLDIIILSVLYTIRIFAGGVVTNIDLSYPLLAFSISIFLSLATVKRCTELIAMPDEKKVIAGRGYIKSDLDILWPLGISTYIGAIILFGLYITASETIVLYHVPALLWLVQLLMIYLIGNLWMMTKRGLMNEDPIVFLIQDKKSLALLALIIGIILLARYL</sequence>
<feature type="transmembrane region" description="Helical" evidence="6">
    <location>
        <begin position="460"/>
        <end position="476"/>
    </location>
</feature>
<feature type="transmembrane region" description="Helical" evidence="6">
    <location>
        <begin position="200"/>
        <end position="217"/>
    </location>
</feature>
<dbReference type="PANTHER" id="PTHR11048">
    <property type="entry name" value="PRENYLTRANSFERASES"/>
    <property type="match status" value="1"/>
</dbReference>
<dbReference type="Pfam" id="PF01040">
    <property type="entry name" value="UbiA"/>
    <property type="match status" value="1"/>
</dbReference>
<dbReference type="InterPro" id="IPR036412">
    <property type="entry name" value="HAD-like_sf"/>
</dbReference>
<feature type="transmembrane region" description="Helical" evidence="6">
    <location>
        <begin position="317"/>
        <end position="336"/>
    </location>
</feature>
<dbReference type="EMBL" id="MEIL01000029">
    <property type="protein sequence ID" value="PIT38111.1"/>
    <property type="molecule type" value="Genomic_DNA"/>
</dbReference>
<dbReference type="InterPro" id="IPR039653">
    <property type="entry name" value="Prenyltransferase"/>
</dbReference>
<evidence type="ECO:0000313" key="7">
    <source>
        <dbReference type="EMBL" id="PIT38111.1"/>
    </source>
</evidence>
<evidence type="ECO:0000256" key="2">
    <source>
        <dbReference type="ARBA" id="ARBA00022475"/>
    </source>
</evidence>
<feature type="transmembrane region" description="Helical" evidence="6">
    <location>
        <begin position="414"/>
        <end position="439"/>
    </location>
</feature>
<feature type="transmembrane region" description="Helical" evidence="6">
    <location>
        <begin position="223"/>
        <end position="246"/>
    </location>
</feature>
<keyword evidence="3 6" id="KW-0812">Transmembrane</keyword>
<dbReference type="SUPFAM" id="SSF56784">
    <property type="entry name" value="HAD-like"/>
    <property type="match status" value="1"/>
</dbReference>
<dbReference type="Gene3D" id="3.40.50.1000">
    <property type="entry name" value="HAD superfamily/HAD-like"/>
    <property type="match status" value="1"/>
</dbReference>
<dbReference type="AlphaFoldDB" id="A0A2N9X4K8"/>
<evidence type="ECO:0000256" key="5">
    <source>
        <dbReference type="ARBA" id="ARBA00023136"/>
    </source>
</evidence>
<dbReference type="InterPro" id="IPR023214">
    <property type="entry name" value="HAD_sf"/>
</dbReference>
<evidence type="ECO:0000256" key="3">
    <source>
        <dbReference type="ARBA" id="ARBA00022692"/>
    </source>
</evidence>
<protein>
    <recommendedName>
        <fullName evidence="9">4-hydroxybenzoate polyprenyltransferase</fullName>
    </recommendedName>
</protein>
<evidence type="ECO:0000313" key="8">
    <source>
        <dbReference type="Proteomes" id="UP000230202"/>
    </source>
</evidence>
<feature type="transmembrane region" description="Helical" evidence="6">
    <location>
        <begin position="267"/>
        <end position="286"/>
    </location>
</feature>
<evidence type="ECO:0000256" key="1">
    <source>
        <dbReference type="ARBA" id="ARBA00004141"/>
    </source>
</evidence>